<dbReference type="AlphaFoldDB" id="H9UM58"/>
<dbReference type="eggNOG" id="COG1175">
    <property type="taxonomic scope" value="Bacteria"/>
</dbReference>
<evidence type="ECO:0000313" key="9">
    <source>
        <dbReference type="EMBL" id="AFG38601.1"/>
    </source>
</evidence>
<protein>
    <submittedName>
        <fullName evidence="9">Permease component of ABC-type sugar transporter</fullName>
    </submittedName>
</protein>
<dbReference type="PANTHER" id="PTHR30193:SF37">
    <property type="entry name" value="INNER MEMBRANE ABC TRANSPORTER PERMEASE PROTEIN YCJO"/>
    <property type="match status" value="1"/>
</dbReference>
<feature type="transmembrane region" description="Helical" evidence="7">
    <location>
        <begin position="191"/>
        <end position="211"/>
    </location>
</feature>
<evidence type="ECO:0000313" key="10">
    <source>
        <dbReference type="Proteomes" id="UP000007383"/>
    </source>
</evidence>
<keyword evidence="6 7" id="KW-0472">Membrane</keyword>
<dbReference type="InterPro" id="IPR051393">
    <property type="entry name" value="ABC_transporter_permease"/>
</dbReference>
<dbReference type="GO" id="GO:0055085">
    <property type="term" value="P:transmembrane transport"/>
    <property type="evidence" value="ECO:0007669"/>
    <property type="project" value="InterPro"/>
</dbReference>
<dbReference type="HOGENOM" id="CLU_016047_0_2_12"/>
<dbReference type="SUPFAM" id="SSF160964">
    <property type="entry name" value="MalF N-terminal region-like"/>
    <property type="match status" value="1"/>
</dbReference>
<accession>H9UM58</accession>
<reference evidence="10" key="1">
    <citation type="journal article" date="2013" name="Stand. Genomic Sci.">
        <title>Complete genome sequence of the halophilic bacterium Spirochaeta africana type strain (Z-7692(T)) from the alkaline Lake Magadi in the East African Rift.</title>
        <authorList>
            <person name="Liolos K."/>
            <person name="Abt B."/>
            <person name="Scheuner C."/>
            <person name="Teshima H."/>
            <person name="Held B."/>
            <person name="Lapidus A."/>
            <person name="Nolan M."/>
            <person name="Lucas S."/>
            <person name="Deshpande S."/>
            <person name="Cheng J.F."/>
            <person name="Tapia R."/>
            <person name="Goodwin L.A."/>
            <person name="Pitluck S."/>
            <person name="Pagani I."/>
            <person name="Ivanova N."/>
            <person name="Mavromatis K."/>
            <person name="Mikhailova N."/>
            <person name="Huntemann M."/>
            <person name="Pati A."/>
            <person name="Chen A."/>
            <person name="Palaniappan K."/>
            <person name="Land M."/>
            <person name="Rohde M."/>
            <person name="Tindall B.J."/>
            <person name="Detter J.C."/>
            <person name="Goker M."/>
            <person name="Bristow J."/>
            <person name="Eisen J.A."/>
            <person name="Markowitz V."/>
            <person name="Hugenholtz P."/>
            <person name="Woyke T."/>
            <person name="Klenk H.P."/>
            <person name="Kyrpides N.C."/>
        </authorList>
    </citation>
    <scope>NUCLEOTIDE SEQUENCE</scope>
    <source>
        <strain evidence="10">ATCC 700263 / DSM 8902 / Z-7692</strain>
    </source>
</reference>
<keyword evidence="3" id="KW-1003">Cell membrane</keyword>
<dbReference type="OrthoDB" id="368362at2"/>
<keyword evidence="5 7" id="KW-1133">Transmembrane helix</keyword>
<dbReference type="PROSITE" id="PS50928">
    <property type="entry name" value="ABC_TM1"/>
    <property type="match status" value="1"/>
</dbReference>
<feature type="transmembrane region" description="Helical" evidence="7">
    <location>
        <begin position="111"/>
        <end position="133"/>
    </location>
</feature>
<keyword evidence="9" id="KW-0762">Sugar transport</keyword>
<evidence type="ECO:0000256" key="2">
    <source>
        <dbReference type="ARBA" id="ARBA00022448"/>
    </source>
</evidence>
<keyword evidence="10" id="KW-1185">Reference proteome</keyword>
<keyword evidence="4 7" id="KW-0812">Transmembrane</keyword>
<feature type="transmembrane region" description="Helical" evidence="7">
    <location>
        <begin position="301"/>
        <end position="319"/>
    </location>
</feature>
<dbReference type="Gene3D" id="1.10.3720.10">
    <property type="entry name" value="MetI-like"/>
    <property type="match status" value="1"/>
</dbReference>
<dbReference type="KEGG" id="sfc:Spiaf_2571"/>
<name>H9UM58_SPIAZ</name>
<dbReference type="SUPFAM" id="SSF161098">
    <property type="entry name" value="MetI-like"/>
    <property type="match status" value="1"/>
</dbReference>
<evidence type="ECO:0000256" key="4">
    <source>
        <dbReference type="ARBA" id="ARBA00022692"/>
    </source>
</evidence>
<feature type="transmembrane region" description="Helical" evidence="7">
    <location>
        <begin position="242"/>
        <end position="264"/>
    </location>
</feature>
<feature type="domain" description="ABC transmembrane type-1" evidence="8">
    <location>
        <begin position="107"/>
        <end position="317"/>
    </location>
</feature>
<evidence type="ECO:0000256" key="5">
    <source>
        <dbReference type="ARBA" id="ARBA00022989"/>
    </source>
</evidence>
<dbReference type="InterPro" id="IPR000515">
    <property type="entry name" value="MetI-like"/>
</dbReference>
<feature type="transmembrane region" description="Helical" evidence="7">
    <location>
        <begin position="42"/>
        <end position="67"/>
    </location>
</feature>
<proteinExistence type="inferred from homology"/>
<dbReference type="EMBL" id="CP003282">
    <property type="protein sequence ID" value="AFG38601.1"/>
    <property type="molecule type" value="Genomic_DNA"/>
</dbReference>
<dbReference type="STRING" id="889378.Spiaf_2571"/>
<evidence type="ECO:0000256" key="7">
    <source>
        <dbReference type="RuleBase" id="RU363032"/>
    </source>
</evidence>
<evidence type="ECO:0000256" key="1">
    <source>
        <dbReference type="ARBA" id="ARBA00004651"/>
    </source>
</evidence>
<dbReference type="RefSeq" id="WP_014456583.1">
    <property type="nucleotide sequence ID" value="NC_017098.1"/>
</dbReference>
<gene>
    <name evidence="9" type="ordered locus">Spiaf_2571</name>
</gene>
<evidence type="ECO:0000256" key="3">
    <source>
        <dbReference type="ARBA" id="ARBA00022475"/>
    </source>
</evidence>
<organism evidence="9 10">
    <name type="scientific">Spirochaeta africana (strain ATCC 700263 / DSM 8902 / Z-7692)</name>
    <dbReference type="NCBI Taxonomy" id="889378"/>
    <lineage>
        <taxon>Bacteria</taxon>
        <taxon>Pseudomonadati</taxon>
        <taxon>Spirochaetota</taxon>
        <taxon>Spirochaetia</taxon>
        <taxon>Spirochaetales</taxon>
        <taxon>Spirochaetaceae</taxon>
        <taxon>Spirochaeta</taxon>
    </lineage>
</organism>
<dbReference type="Proteomes" id="UP000007383">
    <property type="component" value="Chromosome"/>
</dbReference>
<dbReference type="PATRIC" id="fig|889378.3.peg.2547"/>
<comment type="subcellular location">
    <subcellularLocation>
        <location evidence="1 7">Cell membrane</location>
        <topology evidence="1 7">Multi-pass membrane protein</topology>
    </subcellularLocation>
</comment>
<dbReference type="InterPro" id="IPR035906">
    <property type="entry name" value="MetI-like_sf"/>
</dbReference>
<comment type="similarity">
    <text evidence="7">Belongs to the binding-protein-dependent transport system permease family.</text>
</comment>
<feature type="transmembrane region" description="Helical" evidence="7">
    <location>
        <begin position="6"/>
        <end position="30"/>
    </location>
</feature>
<feature type="transmembrane region" description="Helical" evidence="7">
    <location>
        <begin position="140"/>
        <end position="161"/>
    </location>
</feature>
<dbReference type="PANTHER" id="PTHR30193">
    <property type="entry name" value="ABC TRANSPORTER PERMEASE PROTEIN"/>
    <property type="match status" value="1"/>
</dbReference>
<evidence type="ECO:0000256" key="6">
    <source>
        <dbReference type="ARBA" id="ARBA00023136"/>
    </source>
</evidence>
<dbReference type="GO" id="GO:0005886">
    <property type="term" value="C:plasma membrane"/>
    <property type="evidence" value="ECO:0007669"/>
    <property type="project" value="UniProtKB-SubCell"/>
</dbReference>
<sequence length="328" mass="36618">MGTRILQAAAAFIGLGIFILVMLAVAYIAFSWGRVRRWRQAAVFLAPGIIGTAVLVGFPLLFSIYLAGTNLSMRRVLDHSFSLAHYVENFRWLMFEARAAQGFPAAMARTAVWALFQLGLGFGTGLLLALALVQPLRLRALFKFLLLLPWAMPGIILILSLGTEFHYEFGFVNNLLNNLMGIRIRWNQDRFWNLISMHMVGLYLAIPYYTLVIEGALRGMQPSYLEAAELDGAGPFRRLRSITLPIISPVLWPPVLFSLLGLFSTFDLPYLMAAQGNELISVVILELALRSGQYARSAMAGWLFSLVMGCMLLGLIRFGRVLPKEIIE</sequence>
<dbReference type="CDD" id="cd06261">
    <property type="entry name" value="TM_PBP2"/>
    <property type="match status" value="1"/>
</dbReference>
<keyword evidence="2 7" id="KW-0813">Transport</keyword>
<dbReference type="Pfam" id="PF00528">
    <property type="entry name" value="BPD_transp_1"/>
    <property type="match status" value="1"/>
</dbReference>
<evidence type="ECO:0000259" key="8">
    <source>
        <dbReference type="PROSITE" id="PS50928"/>
    </source>
</evidence>